<accession>A0A382YQE2</accession>
<evidence type="ECO:0000313" key="1">
    <source>
        <dbReference type="EMBL" id="SVD85095.1"/>
    </source>
</evidence>
<organism evidence="1">
    <name type="scientific">marine metagenome</name>
    <dbReference type="NCBI Taxonomy" id="408172"/>
    <lineage>
        <taxon>unclassified sequences</taxon>
        <taxon>metagenomes</taxon>
        <taxon>ecological metagenomes</taxon>
    </lineage>
</organism>
<dbReference type="AlphaFoldDB" id="A0A382YQE2"/>
<reference evidence="1" key="1">
    <citation type="submission" date="2018-05" db="EMBL/GenBank/DDBJ databases">
        <authorList>
            <person name="Lanie J.A."/>
            <person name="Ng W.-L."/>
            <person name="Kazmierczak K.M."/>
            <person name="Andrzejewski T.M."/>
            <person name="Davidsen T.M."/>
            <person name="Wayne K.J."/>
            <person name="Tettelin H."/>
            <person name="Glass J.I."/>
            <person name="Rusch D."/>
            <person name="Podicherti R."/>
            <person name="Tsui H.-C.T."/>
            <person name="Winkler M.E."/>
        </authorList>
    </citation>
    <scope>NUCLEOTIDE SEQUENCE</scope>
</reference>
<sequence length="26" mass="3089">MLQKSLYLQEQFSYQLDERTGIKLGV</sequence>
<protein>
    <submittedName>
        <fullName evidence="1">Uncharacterized protein</fullName>
    </submittedName>
</protein>
<gene>
    <name evidence="1" type="ORF">METZ01_LOCUS437949</name>
</gene>
<dbReference type="EMBL" id="UINC01177446">
    <property type="protein sequence ID" value="SVD85095.1"/>
    <property type="molecule type" value="Genomic_DNA"/>
</dbReference>
<feature type="non-terminal residue" evidence="1">
    <location>
        <position position="26"/>
    </location>
</feature>
<name>A0A382YQE2_9ZZZZ</name>
<proteinExistence type="predicted"/>